<name>A0ABN7X6P5_GIGMA</name>
<keyword evidence="2" id="KW-1185">Reference proteome</keyword>
<comment type="caution">
    <text evidence="1">The sequence shown here is derived from an EMBL/GenBank/DDBJ whole genome shotgun (WGS) entry which is preliminary data.</text>
</comment>
<organism evidence="1 2">
    <name type="scientific">Gigaspora margarita</name>
    <dbReference type="NCBI Taxonomy" id="4874"/>
    <lineage>
        <taxon>Eukaryota</taxon>
        <taxon>Fungi</taxon>
        <taxon>Fungi incertae sedis</taxon>
        <taxon>Mucoromycota</taxon>
        <taxon>Glomeromycotina</taxon>
        <taxon>Glomeromycetes</taxon>
        <taxon>Diversisporales</taxon>
        <taxon>Gigasporaceae</taxon>
        <taxon>Gigaspora</taxon>
    </lineage>
</organism>
<dbReference type="Proteomes" id="UP000789901">
    <property type="component" value="Unassembled WGS sequence"/>
</dbReference>
<reference evidence="1 2" key="1">
    <citation type="submission" date="2021-06" db="EMBL/GenBank/DDBJ databases">
        <authorList>
            <person name="Kallberg Y."/>
            <person name="Tangrot J."/>
            <person name="Rosling A."/>
        </authorList>
    </citation>
    <scope>NUCLEOTIDE SEQUENCE [LARGE SCALE GENOMIC DNA]</scope>
    <source>
        <strain evidence="1 2">120-4 pot B 10/14</strain>
    </source>
</reference>
<evidence type="ECO:0000313" key="2">
    <source>
        <dbReference type="Proteomes" id="UP000789901"/>
    </source>
</evidence>
<accession>A0ABN7X6P5</accession>
<sequence>NFTLTFNFLFYQNMEEFLLTKEPLDIVRISTALFVRVEQGEWTGVLEKEVENFETVLENVLERVPSEDVERIKKLRSFGTGKKLAKRVTTAFEDLCSLTEMKALVIDAETWPDDANANLELLIRNVNQLKKKKLDVESLGFDHPICSGVLDAKSKPFTEMPLSLCDVFREPFQKYKLDRNDFIVEACIESIRNEKSKINLDEDLRDVEFGRWLDEPEKLREMTKRIIES</sequence>
<evidence type="ECO:0000313" key="1">
    <source>
        <dbReference type="EMBL" id="CAG8848454.1"/>
    </source>
</evidence>
<dbReference type="EMBL" id="CAJVQB010092072">
    <property type="protein sequence ID" value="CAG8848454.1"/>
    <property type="molecule type" value="Genomic_DNA"/>
</dbReference>
<protein>
    <submittedName>
        <fullName evidence="1">18571_t:CDS:1</fullName>
    </submittedName>
</protein>
<feature type="non-terminal residue" evidence="1">
    <location>
        <position position="1"/>
    </location>
</feature>
<feature type="non-terminal residue" evidence="1">
    <location>
        <position position="229"/>
    </location>
</feature>
<gene>
    <name evidence="1" type="ORF">GMARGA_LOCUS39186</name>
</gene>
<proteinExistence type="predicted"/>